<dbReference type="GO" id="GO:0005886">
    <property type="term" value="C:plasma membrane"/>
    <property type="evidence" value="ECO:0007669"/>
    <property type="project" value="TreeGrafter"/>
</dbReference>
<evidence type="ECO:0000313" key="3">
    <source>
        <dbReference type="EMBL" id="KAF7994372.1"/>
    </source>
</evidence>
<protein>
    <recommendedName>
        <fullName evidence="2">Phospholipid scramblase</fullName>
    </recommendedName>
</protein>
<keyword evidence="2" id="KW-0106">Calcium</keyword>
<name>A0A834XZ84_APHGI</name>
<dbReference type="Proteomes" id="UP000639338">
    <property type="component" value="Unassembled WGS sequence"/>
</dbReference>
<dbReference type="GO" id="GO:0017128">
    <property type="term" value="F:phospholipid scramblase activity"/>
    <property type="evidence" value="ECO:0007669"/>
    <property type="project" value="InterPro"/>
</dbReference>
<evidence type="ECO:0000313" key="4">
    <source>
        <dbReference type="Proteomes" id="UP000639338"/>
    </source>
</evidence>
<organism evidence="3 4">
    <name type="scientific">Aphidius gifuensis</name>
    <name type="common">Parasitoid wasp</name>
    <dbReference type="NCBI Taxonomy" id="684658"/>
    <lineage>
        <taxon>Eukaryota</taxon>
        <taxon>Metazoa</taxon>
        <taxon>Ecdysozoa</taxon>
        <taxon>Arthropoda</taxon>
        <taxon>Hexapoda</taxon>
        <taxon>Insecta</taxon>
        <taxon>Pterygota</taxon>
        <taxon>Neoptera</taxon>
        <taxon>Endopterygota</taxon>
        <taxon>Hymenoptera</taxon>
        <taxon>Apocrita</taxon>
        <taxon>Ichneumonoidea</taxon>
        <taxon>Braconidae</taxon>
        <taxon>Aphidiinae</taxon>
        <taxon>Aphidius</taxon>
    </lineage>
</organism>
<keyword evidence="2" id="KW-0564">Palmitate</keyword>
<keyword evidence="4" id="KW-1185">Reference proteome</keyword>
<comment type="caution">
    <text evidence="3">The sequence shown here is derived from an EMBL/GenBank/DDBJ whole genome shotgun (WGS) entry which is preliminary data.</text>
</comment>
<proteinExistence type="inferred from homology"/>
<accession>A0A834XZ84</accession>
<evidence type="ECO:0000256" key="1">
    <source>
        <dbReference type="ARBA" id="ARBA00005350"/>
    </source>
</evidence>
<reference evidence="3 4" key="1">
    <citation type="submission" date="2020-08" db="EMBL/GenBank/DDBJ databases">
        <title>Aphidius gifuensis genome sequencing and assembly.</title>
        <authorList>
            <person name="Du Z."/>
        </authorList>
    </citation>
    <scope>NUCLEOTIDE SEQUENCE [LARGE SCALE GENOMIC DNA]</scope>
    <source>
        <strain evidence="3">YNYX2018</strain>
        <tissue evidence="3">Adults</tissue>
    </source>
</reference>
<dbReference type="EMBL" id="JACMRX010000002">
    <property type="protein sequence ID" value="KAF7994372.1"/>
    <property type="molecule type" value="Genomic_DNA"/>
</dbReference>
<dbReference type="PANTHER" id="PTHR23248:SF9">
    <property type="entry name" value="PHOSPHOLIPID SCRAMBLASE"/>
    <property type="match status" value="1"/>
</dbReference>
<sequence length="221" mass="25385">MPSSQNIEAVRDVALSRISCLEKLDTVKIKFDRQGCYYNKTQIVNDEDELLLNVCHANGPSTANNYLATSTDSFTLHLRDKFSNKNLVRFVKTPFHNEFYVMIQGNINLGVVKKKKCLFGLKLNVYDGYFQKIYQIRGSTFRRMGSKFQYKILNYYGYKIGSIIRKPDGLLSTKNTCQIDFPISVNVQGKILLIAAALFLDYVEFKNISIDATPPMMFYTF</sequence>
<gene>
    <name evidence="3" type="ORF">HCN44_003844</name>
</gene>
<comment type="function">
    <text evidence="2">May mediate accelerated ATP-independent bidirectional transbilayer migration of phospholipids upon binding calcium ions that results in a loss of phospholipid asymmetry in the plasma membrane.</text>
</comment>
<dbReference type="InterPro" id="IPR005552">
    <property type="entry name" value="Scramblase"/>
</dbReference>
<keyword evidence="2" id="KW-0449">Lipoprotein</keyword>
<comment type="cofactor">
    <cofactor evidence="2">
        <name>Ca(2+)</name>
        <dbReference type="ChEBI" id="CHEBI:29108"/>
    </cofactor>
</comment>
<evidence type="ECO:0000256" key="2">
    <source>
        <dbReference type="RuleBase" id="RU363116"/>
    </source>
</evidence>
<comment type="similarity">
    <text evidence="1 2">Belongs to the phospholipid scramblase family.</text>
</comment>
<dbReference type="Pfam" id="PF03803">
    <property type="entry name" value="Scramblase"/>
    <property type="match status" value="1"/>
</dbReference>
<dbReference type="AlphaFoldDB" id="A0A834XZ84"/>
<dbReference type="PANTHER" id="PTHR23248">
    <property type="entry name" value="PHOSPHOLIPID SCRAMBLASE-RELATED"/>
    <property type="match status" value="1"/>
</dbReference>